<evidence type="ECO:0000256" key="7">
    <source>
        <dbReference type="ARBA" id="ARBA00023004"/>
    </source>
</evidence>
<dbReference type="Pfam" id="PF00067">
    <property type="entry name" value="p450"/>
    <property type="match status" value="1"/>
</dbReference>
<dbReference type="GO" id="GO:0005506">
    <property type="term" value="F:iron ion binding"/>
    <property type="evidence" value="ECO:0007669"/>
    <property type="project" value="InterPro"/>
</dbReference>
<keyword evidence="4 10" id="KW-0349">Heme</keyword>
<keyword evidence="9 12" id="KW-0472">Membrane</keyword>
<dbReference type="AlphaFoldDB" id="A0A4P9Z479"/>
<dbReference type="GO" id="GO:0004497">
    <property type="term" value="F:monooxygenase activity"/>
    <property type="evidence" value="ECO:0007669"/>
    <property type="project" value="UniProtKB-KW"/>
</dbReference>
<dbReference type="Proteomes" id="UP000278143">
    <property type="component" value="Unassembled WGS sequence"/>
</dbReference>
<evidence type="ECO:0000256" key="10">
    <source>
        <dbReference type="PIRSR" id="PIRSR602403-1"/>
    </source>
</evidence>
<accession>A0A4P9Z479</accession>
<dbReference type="GO" id="GO:0032259">
    <property type="term" value="P:methylation"/>
    <property type="evidence" value="ECO:0007669"/>
    <property type="project" value="UniProtKB-KW"/>
</dbReference>
<keyword evidence="6 11" id="KW-0560">Oxidoreductase</keyword>
<dbReference type="GO" id="GO:0008168">
    <property type="term" value="F:methyltransferase activity"/>
    <property type="evidence" value="ECO:0007669"/>
    <property type="project" value="UniProtKB-KW"/>
</dbReference>
<feature type="binding site" description="axial binding residue" evidence="10">
    <location>
        <position position="466"/>
    </location>
    <ligand>
        <name>heme</name>
        <dbReference type="ChEBI" id="CHEBI:30413"/>
    </ligand>
    <ligandPart>
        <name>Fe</name>
        <dbReference type="ChEBI" id="CHEBI:18248"/>
    </ligandPart>
</feature>
<keyword evidence="14" id="KW-1185">Reference proteome</keyword>
<dbReference type="InterPro" id="IPR002403">
    <property type="entry name" value="Cyt_P450_E_grp-IV"/>
</dbReference>
<evidence type="ECO:0000256" key="3">
    <source>
        <dbReference type="ARBA" id="ARBA00010617"/>
    </source>
</evidence>
<dbReference type="SUPFAM" id="SSF48264">
    <property type="entry name" value="Cytochrome P450"/>
    <property type="match status" value="1"/>
</dbReference>
<keyword evidence="7 10" id="KW-0408">Iron</keyword>
<dbReference type="CDD" id="cd11042">
    <property type="entry name" value="CYP51-like"/>
    <property type="match status" value="1"/>
</dbReference>
<keyword evidence="13" id="KW-0489">Methyltransferase</keyword>
<evidence type="ECO:0000313" key="14">
    <source>
        <dbReference type="Proteomes" id="UP000278143"/>
    </source>
</evidence>
<evidence type="ECO:0000256" key="9">
    <source>
        <dbReference type="ARBA" id="ARBA00023136"/>
    </source>
</evidence>
<keyword evidence="8 11" id="KW-0503">Monooxygenase</keyword>
<keyword evidence="12" id="KW-1133">Transmembrane helix</keyword>
<dbReference type="OrthoDB" id="1055148at2759"/>
<evidence type="ECO:0000256" key="5">
    <source>
        <dbReference type="ARBA" id="ARBA00022723"/>
    </source>
</evidence>
<evidence type="ECO:0000256" key="6">
    <source>
        <dbReference type="ARBA" id="ARBA00023002"/>
    </source>
</evidence>
<keyword evidence="13" id="KW-0808">Transferase</keyword>
<dbReference type="InterPro" id="IPR050529">
    <property type="entry name" value="CYP450_sterol_14alpha_dmase"/>
</dbReference>
<dbReference type="FunFam" id="1.10.630.10:FF:000033">
    <property type="entry name" value="14-alpha sterol demethylase"/>
    <property type="match status" value="1"/>
</dbReference>
<evidence type="ECO:0000256" key="1">
    <source>
        <dbReference type="ARBA" id="ARBA00001971"/>
    </source>
</evidence>
<dbReference type="EMBL" id="KZ989242">
    <property type="protein sequence ID" value="RKP27255.1"/>
    <property type="molecule type" value="Genomic_DNA"/>
</dbReference>
<evidence type="ECO:0000313" key="13">
    <source>
        <dbReference type="EMBL" id="RKP27255.1"/>
    </source>
</evidence>
<comment type="similarity">
    <text evidence="3 11">Belongs to the cytochrome P450 family.</text>
</comment>
<evidence type="ECO:0000256" key="8">
    <source>
        <dbReference type="ARBA" id="ARBA00023033"/>
    </source>
</evidence>
<keyword evidence="5 10" id="KW-0479">Metal-binding</keyword>
<dbReference type="PRINTS" id="PR00465">
    <property type="entry name" value="EP450IV"/>
</dbReference>
<feature type="transmembrane region" description="Helical" evidence="12">
    <location>
        <begin position="20"/>
        <end position="42"/>
    </location>
</feature>
<comment type="cofactor">
    <cofactor evidence="1 10">
        <name>heme</name>
        <dbReference type="ChEBI" id="CHEBI:30413"/>
    </cofactor>
</comment>
<dbReference type="InterPro" id="IPR036396">
    <property type="entry name" value="Cyt_P450_sf"/>
</dbReference>
<comment type="subcellular location">
    <subcellularLocation>
        <location evidence="2">Membrane</location>
    </subcellularLocation>
</comment>
<evidence type="ECO:0000256" key="12">
    <source>
        <dbReference type="SAM" id="Phobius"/>
    </source>
</evidence>
<dbReference type="Gene3D" id="1.10.630.10">
    <property type="entry name" value="Cytochrome P450"/>
    <property type="match status" value="1"/>
</dbReference>
<proteinExistence type="inferred from homology"/>
<feature type="transmembrane region" description="Helical" evidence="12">
    <location>
        <begin position="54"/>
        <end position="71"/>
    </location>
</feature>
<evidence type="ECO:0000256" key="2">
    <source>
        <dbReference type="ARBA" id="ARBA00004370"/>
    </source>
</evidence>
<dbReference type="InterPro" id="IPR001128">
    <property type="entry name" value="Cyt_P450"/>
</dbReference>
<dbReference type="GO" id="GO:0016705">
    <property type="term" value="F:oxidoreductase activity, acting on paired donors, with incorporation or reduction of molecular oxygen"/>
    <property type="evidence" value="ECO:0007669"/>
    <property type="project" value="InterPro"/>
</dbReference>
<sequence>MMEQLLSTALVGMRSTTQLLAASWPATLFTALVGWIIGGYLYRSIRRPNPSEPPMVNYWIPFIGSMVSFGMNPVQFLQKNREIYGDYYTFLMFGRRMTYCLGVDGNNAFFNARLADANAEEAYASLTVPVFGEGVVYDVPNHMLMDQKRFAKGGLTADAFRLYVPIIVKEVEDYFARWHEPSGVGNIHEAMAQCIVNTATHCLMGREIRAMMDDTVAQLYEDMDKGFTPLNFLFPSLPLPAYRRRDRAHAKMSALFQSIIDARRASTDAPPDDMMTALMNSHYKDGRRMSDKEVGNLMIALLMAGQHTSSATTTWAILYLADRPALVEALREEQRKCLGDDLATPIAYEHLRDMRLLDAVVRETLRLRPPIVTAMRKVMRPMTVAGGKYVVPAGHYLGSSPALTQLDPTYFKEPLQFEPTRWLDNNSATADEEETAGDQVDYGFGTIKLSGARNPYLPFGAGRHRCIGESFAYVQIKTILATMLRLFDLAPGPKGFPEMDFTSLVVLPAKPAQITYRRRQ</sequence>
<keyword evidence="12" id="KW-0812">Transmembrane</keyword>
<reference evidence="14" key="1">
    <citation type="journal article" date="2018" name="Nat. Microbiol.">
        <title>Leveraging single-cell genomics to expand the fungal tree of life.</title>
        <authorList>
            <person name="Ahrendt S.R."/>
            <person name="Quandt C.A."/>
            <person name="Ciobanu D."/>
            <person name="Clum A."/>
            <person name="Salamov A."/>
            <person name="Andreopoulos B."/>
            <person name="Cheng J.F."/>
            <person name="Woyke T."/>
            <person name="Pelin A."/>
            <person name="Henrissat B."/>
            <person name="Reynolds N.K."/>
            <person name="Benny G.L."/>
            <person name="Smith M.E."/>
            <person name="James T.Y."/>
            <person name="Grigoriev I.V."/>
        </authorList>
    </citation>
    <scope>NUCLEOTIDE SEQUENCE [LARGE SCALE GENOMIC DNA]</scope>
    <source>
        <strain evidence="14">Benny S71-1</strain>
    </source>
</reference>
<dbReference type="GO" id="GO:0016020">
    <property type="term" value="C:membrane"/>
    <property type="evidence" value="ECO:0007669"/>
    <property type="project" value="UniProtKB-SubCell"/>
</dbReference>
<evidence type="ECO:0000256" key="4">
    <source>
        <dbReference type="ARBA" id="ARBA00022617"/>
    </source>
</evidence>
<dbReference type="PANTHER" id="PTHR24304">
    <property type="entry name" value="CYTOCHROME P450 FAMILY 7"/>
    <property type="match status" value="1"/>
</dbReference>
<dbReference type="GO" id="GO:0020037">
    <property type="term" value="F:heme binding"/>
    <property type="evidence" value="ECO:0007669"/>
    <property type="project" value="InterPro"/>
</dbReference>
<evidence type="ECO:0000256" key="11">
    <source>
        <dbReference type="RuleBase" id="RU000461"/>
    </source>
</evidence>
<dbReference type="PROSITE" id="PS00086">
    <property type="entry name" value="CYTOCHROME_P450"/>
    <property type="match status" value="1"/>
</dbReference>
<dbReference type="PRINTS" id="PR00385">
    <property type="entry name" value="P450"/>
</dbReference>
<protein>
    <submittedName>
        <fullName evidence="13">Lanosterol 14-alpha demethylase</fullName>
    </submittedName>
</protein>
<dbReference type="PANTHER" id="PTHR24304:SF2">
    <property type="entry name" value="24-HYDROXYCHOLESTEROL 7-ALPHA-HYDROXYLASE"/>
    <property type="match status" value="1"/>
</dbReference>
<dbReference type="InterPro" id="IPR017972">
    <property type="entry name" value="Cyt_P450_CS"/>
</dbReference>
<organism evidence="13 14">
    <name type="scientific">Syncephalis pseudoplumigaleata</name>
    <dbReference type="NCBI Taxonomy" id="1712513"/>
    <lineage>
        <taxon>Eukaryota</taxon>
        <taxon>Fungi</taxon>
        <taxon>Fungi incertae sedis</taxon>
        <taxon>Zoopagomycota</taxon>
        <taxon>Zoopagomycotina</taxon>
        <taxon>Zoopagomycetes</taxon>
        <taxon>Zoopagales</taxon>
        <taxon>Piptocephalidaceae</taxon>
        <taxon>Syncephalis</taxon>
    </lineage>
</organism>
<gene>
    <name evidence="13" type="ORF">SYNPS1DRAFT_27088</name>
</gene>
<name>A0A4P9Z479_9FUNG</name>